<protein>
    <submittedName>
        <fullName evidence="2">Uncharacterized protein</fullName>
    </submittedName>
</protein>
<sequence>MQFFAILSLLAAAAIASPMVVPEKANTFPETTFTASFGSFTQTFTVRIEPISSSTTHTHLLIDSSNLVPSPPYRSPIIFHHRPDHHQVVHLRPDDSAIFPHRIPGIPTPIFPYRVPEANIPSRLPQLPSSKRFEADCEAYSLEIPRQELMKSRAKD</sequence>
<dbReference type="GeneID" id="35596608"/>
<keyword evidence="1" id="KW-0732">Signal</keyword>
<gene>
    <name evidence="2" type="ORF">RCC_01338</name>
</gene>
<name>A0A2D3UZ76_9PEZI</name>
<proteinExistence type="predicted"/>
<evidence type="ECO:0000313" key="3">
    <source>
        <dbReference type="Proteomes" id="UP000225277"/>
    </source>
</evidence>
<evidence type="ECO:0000313" key="2">
    <source>
        <dbReference type="EMBL" id="CZT15484.1"/>
    </source>
</evidence>
<feature type="signal peptide" evidence="1">
    <location>
        <begin position="1"/>
        <end position="16"/>
    </location>
</feature>
<accession>A0A2D3UZ76</accession>
<organism evidence="2 3">
    <name type="scientific">Ramularia collo-cygni</name>
    <dbReference type="NCBI Taxonomy" id="112498"/>
    <lineage>
        <taxon>Eukaryota</taxon>
        <taxon>Fungi</taxon>
        <taxon>Dikarya</taxon>
        <taxon>Ascomycota</taxon>
        <taxon>Pezizomycotina</taxon>
        <taxon>Dothideomycetes</taxon>
        <taxon>Dothideomycetidae</taxon>
        <taxon>Mycosphaerellales</taxon>
        <taxon>Mycosphaerellaceae</taxon>
        <taxon>Ramularia</taxon>
    </lineage>
</organism>
<dbReference type="AlphaFoldDB" id="A0A2D3UZ76"/>
<evidence type="ECO:0000256" key="1">
    <source>
        <dbReference type="SAM" id="SignalP"/>
    </source>
</evidence>
<dbReference type="Proteomes" id="UP000225277">
    <property type="component" value="Unassembled WGS sequence"/>
</dbReference>
<dbReference type="EMBL" id="FJUY01000001">
    <property type="protein sequence ID" value="CZT15484.1"/>
    <property type="molecule type" value="Genomic_DNA"/>
</dbReference>
<reference evidence="2 3" key="1">
    <citation type="submission" date="2016-03" db="EMBL/GenBank/DDBJ databases">
        <authorList>
            <person name="Ploux O."/>
        </authorList>
    </citation>
    <scope>NUCLEOTIDE SEQUENCE [LARGE SCALE GENOMIC DNA]</scope>
    <source>
        <strain evidence="2 3">URUG2</strain>
    </source>
</reference>
<dbReference type="RefSeq" id="XP_023622380.1">
    <property type="nucleotide sequence ID" value="XM_023766612.1"/>
</dbReference>
<keyword evidence="3" id="KW-1185">Reference proteome</keyword>
<feature type="chain" id="PRO_5013911327" evidence="1">
    <location>
        <begin position="17"/>
        <end position="156"/>
    </location>
</feature>